<keyword evidence="1" id="KW-0812">Transmembrane</keyword>
<dbReference type="Proteomes" id="UP001055149">
    <property type="component" value="Unassembled WGS sequence"/>
</dbReference>
<evidence type="ECO:0000313" key="4">
    <source>
        <dbReference type="Proteomes" id="UP001055149"/>
    </source>
</evidence>
<feature type="domain" description="YdbS-like PH" evidence="2">
    <location>
        <begin position="70"/>
        <end position="145"/>
    </location>
</feature>
<keyword evidence="1" id="KW-0472">Membrane</keyword>
<accession>A0ABQ5JIZ8</accession>
<evidence type="ECO:0000256" key="1">
    <source>
        <dbReference type="SAM" id="Phobius"/>
    </source>
</evidence>
<sequence length="158" mass="17756">MQNLSEQLPAKIKTVWRISALIVFVCGLIVWAILAWVIGHFDWPSWLNYPAGILVVGGFALELTLVPYRYRFWRYQLTATDVEIESGFIFHQQTAVPISRIQNVTLQAGPLFQLFGLQTVEVETAATSHEIAGVLPATAEQLKQQLMALAQQEDLDES</sequence>
<gene>
    <name evidence="3" type="ORF">LPAF129_17100</name>
</gene>
<dbReference type="InterPro" id="IPR005182">
    <property type="entry name" value="YdbS-like_PH"/>
</dbReference>
<evidence type="ECO:0000313" key="3">
    <source>
        <dbReference type="EMBL" id="GKS82024.1"/>
    </source>
</evidence>
<organism evidence="3 4">
    <name type="scientific">Ligilactobacillus pabuli</name>
    <dbReference type="NCBI Taxonomy" id="2886039"/>
    <lineage>
        <taxon>Bacteria</taxon>
        <taxon>Bacillati</taxon>
        <taxon>Bacillota</taxon>
        <taxon>Bacilli</taxon>
        <taxon>Lactobacillales</taxon>
        <taxon>Lactobacillaceae</taxon>
        <taxon>Ligilactobacillus</taxon>
    </lineage>
</organism>
<evidence type="ECO:0000259" key="2">
    <source>
        <dbReference type="Pfam" id="PF03703"/>
    </source>
</evidence>
<dbReference type="EMBL" id="BQXH01000017">
    <property type="protein sequence ID" value="GKS82024.1"/>
    <property type="molecule type" value="Genomic_DNA"/>
</dbReference>
<dbReference type="PANTHER" id="PTHR34473">
    <property type="entry name" value="UPF0699 TRANSMEMBRANE PROTEIN YDBS"/>
    <property type="match status" value="1"/>
</dbReference>
<feature type="transmembrane region" description="Helical" evidence="1">
    <location>
        <begin position="21"/>
        <end position="41"/>
    </location>
</feature>
<comment type="caution">
    <text evidence="3">The sequence shown here is derived from an EMBL/GenBank/DDBJ whole genome shotgun (WGS) entry which is preliminary data.</text>
</comment>
<protein>
    <submittedName>
        <fullName evidence="3">Membrane protein</fullName>
    </submittedName>
</protein>
<keyword evidence="1" id="KW-1133">Transmembrane helix</keyword>
<dbReference type="RefSeq" id="WP_244056187.1">
    <property type="nucleotide sequence ID" value="NZ_BQXH01000017.1"/>
</dbReference>
<dbReference type="PANTHER" id="PTHR34473:SF2">
    <property type="entry name" value="UPF0699 TRANSMEMBRANE PROTEIN YDBT"/>
    <property type="match status" value="1"/>
</dbReference>
<keyword evidence="4" id="KW-1185">Reference proteome</keyword>
<dbReference type="Pfam" id="PF03703">
    <property type="entry name" value="bPH_2"/>
    <property type="match status" value="1"/>
</dbReference>
<proteinExistence type="predicted"/>
<feature type="transmembrane region" description="Helical" evidence="1">
    <location>
        <begin position="47"/>
        <end position="68"/>
    </location>
</feature>
<name>A0ABQ5JIZ8_9LACO</name>
<reference evidence="3" key="1">
    <citation type="journal article" date="2022" name="Int. J. Syst. Evol. Microbiol.">
        <title>A novel species of lactic acid bacteria, Ligilactobacillus pabuli sp. nov., isolated from alfalfa silage.</title>
        <authorList>
            <person name="Tohno M."/>
            <person name="Tanizawa Y."/>
            <person name="Sawada H."/>
            <person name="Sakamoto M."/>
            <person name="Ohkuma M."/>
            <person name="Kobayashi H."/>
        </authorList>
    </citation>
    <scope>NUCLEOTIDE SEQUENCE</scope>
    <source>
        <strain evidence="3">AF129</strain>
    </source>
</reference>